<dbReference type="InterPro" id="IPR011663">
    <property type="entry name" value="UTRA"/>
</dbReference>
<dbReference type="Pfam" id="PF00392">
    <property type="entry name" value="GntR"/>
    <property type="match status" value="1"/>
</dbReference>
<dbReference type="SMART" id="SM00866">
    <property type="entry name" value="UTRA"/>
    <property type="match status" value="1"/>
</dbReference>
<dbReference type="Gene3D" id="3.40.1410.10">
    <property type="entry name" value="Chorismate lyase-like"/>
    <property type="match status" value="1"/>
</dbReference>
<keyword evidence="1" id="KW-0805">Transcription regulation</keyword>
<dbReference type="PANTHER" id="PTHR44846:SF17">
    <property type="entry name" value="GNTR-FAMILY TRANSCRIPTIONAL REGULATOR"/>
    <property type="match status" value="1"/>
</dbReference>
<dbReference type="InterPro" id="IPR036388">
    <property type="entry name" value="WH-like_DNA-bd_sf"/>
</dbReference>
<sequence>MDDRTTHFAVDVKIDRTSPVPLYFQISEPISKLIADGTLPPGTRLEDELSMASRLNVSRPTARKALQRLVDGGLVIRRRGVGTQVAPAQIHRPELLMSLDAELTRAGHETATQVLEYLVRPADDAESQELGLPIDTPVVFVKRLRFSDGSPIALLNNLIPASLAPRRAELESYGLYDILREHDVHLATAHQSIGAKAVGRVEAEQLGEQPGAAVLTLVRTTYDDRGGVVEFGHHVYRASRYTFDSTLFTR</sequence>
<dbReference type="GO" id="GO:0045892">
    <property type="term" value="P:negative regulation of DNA-templated transcription"/>
    <property type="evidence" value="ECO:0007669"/>
    <property type="project" value="TreeGrafter"/>
</dbReference>
<reference evidence="5 6" key="1">
    <citation type="submission" date="2016-10" db="EMBL/GenBank/DDBJ databases">
        <authorList>
            <person name="de Groot N.N."/>
        </authorList>
    </citation>
    <scope>NUCLEOTIDE SEQUENCE [LARGE SCALE GENOMIC DNA]</scope>
    <source>
        <strain evidence="5 6">DSM 16859</strain>
    </source>
</reference>
<dbReference type="SUPFAM" id="SSF64288">
    <property type="entry name" value="Chorismate lyase-like"/>
    <property type="match status" value="1"/>
</dbReference>
<dbReference type="PANTHER" id="PTHR44846">
    <property type="entry name" value="MANNOSYL-D-GLYCERATE TRANSPORT/METABOLISM SYSTEM REPRESSOR MNGR-RELATED"/>
    <property type="match status" value="1"/>
</dbReference>
<evidence type="ECO:0000313" key="6">
    <source>
        <dbReference type="Proteomes" id="UP000198815"/>
    </source>
</evidence>
<dbReference type="InterPro" id="IPR050679">
    <property type="entry name" value="Bact_HTH_transcr_reg"/>
</dbReference>
<feature type="domain" description="HTH gntR-type" evidence="4">
    <location>
        <begin position="20"/>
        <end position="88"/>
    </location>
</feature>
<keyword evidence="3" id="KW-0804">Transcription</keyword>
<dbReference type="PROSITE" id="PS50949">
    <property type="entry name" value="HTH_GNTR"/>
    <property type="match status" value="1"/>
</dbReference>
<accession>A0A1H9SUL2</accession>
<protein>
    <submittedName>
        <fullName evidence="5">DNA-binding transcriptional regulator, GntR family</fullName>
    </submittedName>
</protein>
<dbReference type="GO" id="GO:0003677">
    <property type="term" value="F:DNA binding"/>
    <property type="evidence" value="ECO:0007669"/>
    <property type="project" value="UniProtKB-KW"/>
</dbReference>
<dbReference type="GO" id="GO:0003700">
    <property type="term" value="F:DNA-binding transcription factor activity"/>
    <property type="evidence" value="ECO:0007669"/>
    <property type="project" value="InterPro"/>
</dbReference>
<proteinExistence type="predicted"/>
<dbReference type="SMART" id="SM00345">
    <property type="entry name" value="HTH_GNTR"/>
    <property type="match status" value="1"/>
</dbReference>
<dbReference type="InterPro" id="IPR000524">
    <property type="entry name" value="Tscrpt_reg_HTH_GntR"/>
</dbReference>
<evidence type="ECO:0000259" key="4">
    <source>
        <dbReference type="PROSITE" id="PS50949"/>
    </source>
</evidence>
<organism evidence="5 6">
    <name type="scientific">Propionibacterium cyclohexanicum</name>
    <dbReference type="NCBI Taxonomy" id="64702"/>
    <lineage>
        <taxon>Bacteria</taxon>
        <taxon>Bacillati</taxon>
        <taxon>Actinomycetota</taxon>
        <taxon>Actinomycetes</taxon>
        <taxon>Propionibacteriales</taxon>
        <taxon>Propionibacteriaceae</taxon>
        <taxon>Propionibacterium</taxon>
    </lineage>
</organism>
<dbReference type="SUPFAM" id="SSF46785">
    <property type="entry name" value="Winged helix' DNA-binding domain"/>
    <property type="match status" value="1"/>
</dbReference>
<evidence type="ECO:0000256" key="1">
    <source>
        <dbReference type="ARBA" id="ARBA00023015"/>
    </source>
</evidence>
<dbReference type="Pfam" id="PF07702">
    <property type="entry name" value="UTRA"/>
    <property type="match status" value="1"/>
</dbReference>
<dbReference type="PRINTS" id="PR00035">
    <property type="entry name" value="HTHGNTR"/>
</dbReference>
<keyword evidence="6" id="KW-1185">Reference proteome</keyword>
<dbReference type="STRING" id="64702.SAMN05443377_11621"/>
<dbReference type="RefSeq" id="WP_091970010.1">
    <property type="nucleotide sequence ID" value="NZ_FOGZ01000016.1"/>
</dbReference>
<dbReference type="OrthoDB" id="3194402at2"/>
<dbReference type="InterPro" id="IPR028978">
    <property type="entry name" value="Chorismate_lyase_/UTRA_dom_sf"/>
</dbReference>
<dbReference type="Gene3D" id="1.10.10.10">
    <property type="entry name" value="Winged helix-like DNA-binding domain superfamily/Winged helix DNA-binding domain"/>
    <property type="match status" value="1"/>
</dbReference>
<keyword evidence="2 5" id="KW-0238">DNA-binding</keyword>
<name>A0A1H9SUL2_9ACTN</name>
<dbReference type="Proteomes" id="UP000198815">
    <property type="component" value="Unassembled WGS sequence"/>
</dbReference>
<evidence type="ECO:0000256" key="3">
    <source>
        <dbReference type="ARBA" id="ARBA00023163"/>
    </source>
</evidence>
<evidence type="ECO:0000256" key="2">
    <source>
        <dbReference type="ARBA" id="ARBA00023125"/>
    </source>
</evidence>
<dbReference type="AlphaFoldDB" id="A0A1H9SUL2"/>
<dbReference type="CDD" id="cd07377">
    <property type="entry name" value="WHTH_GntR"/>
    <property type="match status" value="1"/>
</dbReference>
<dbReference type="InterPro" id="IPR036390">
    <property type="entry name" value="WH_DNA-bd_sf"/>
</dbReference>
<dbReference type="EMBL" id="FOGZ01000016">
    <property type="protein sequence ID" value="SER88646.1"/>
    <property type="molecule type" value="Genomic_DNA"/>
</dbReference>
<gene>
    <name evidence="5" type="ORF">SAMN05443377_11621</name>
</gene>
<evidence type="ECO:0000313" key="5">
    <source>
        <dbReference type="EMBL" id="SER88646.1"/>
    </source>
</evidence>